<accession>A0A0L6Z7E0</accession>
<evidence type="ECO:0000313" key="2">
    <source>
        <dbReference type="Proteomes" id="UP000037043"/>
    </source>
</evidence>
<dbReference type="PANTHER" id="PTHR39337">
    <property type="entry name" value="BLR5642 PROTEIN"/>
    <property type="match status" value="1"/>
</dbReference>
<keyword evidence="2" id="KW-1185">Reference proteome</keyword>
<evidence type="ECO:0008006" key="3">
    <source>
        <dbReference type="Google" id="ProtNLM"/>
    </source>
</evidence>
<dbReference type="STRING" id="36844.SAMN04488501_109131"/>
<sequence>MICYTIGHSTRKLEEFINTITTYGIDCVMDIRSVPYSSNKFYNSYNKEFVEREIKQSGINYIYMGDVLGYQGKGKDLSSKEWKEEFDNIIGCSLFKKGINRIIEGIRRGHKIALMCSEKNPFNCHRSILLGYALEQEGIEVKHIIDEEKYKTQKRIEEELFVTYEPILKDKFLQLSIQDILDKDNYDEINEKAIKAKIIDEGYRIKFQQI</sequence>
<protein>
    <recommendedName>
        <fullName evidence="3">DUF488 domain-containing protein</fullName>
    </recommendedName>
</protein>
<proteinExistence type="predicted"/>
<comment type="caution">
    <text evidence="1">The sequence shown here is derived from an EMBL/GenBank/DDBJ whole genome shotgun (WGS) entry which is preliminary data.</text>
</comment>
<dbReference type="EMBL" id="LHUR01000031">
    <property type="protein sequence ID" value="KOA18885.1"/>
    <property type="molecule type" value="Genomic_DNA"/>
</dbReference>
<dbReference type="InterPro" id="IPR007438">
    <property type="entry name" value="DUF488"/>
</dbReference>
<dbReference type="InterPro" id="IPR014519">
    <property type="entry name" value="UCP024492"/>
</dbReference>
<reference evidence="2" key="1">
    <citation type="submission" date="2015-08" db="EMBL/GenBank/DDBJ databases">
        <title>Genome sequence of the strict anaerobe Clostridium homopropionicum LuHBu1 (DSM 5847T).</title>
        <authorList>
            <person name="Poehlein A."/>
            <person name="Beck M."/>
            <person name="Schiel-Bengelsdorf B."/>
            <person name="Bengelsdorf F.R."/>
            <person name="Daniel R."/>
            <person name="Duerre P."/>
        </authorList>
    </citation>
    <scope>NUCLEOTIDE SEQUENCE [LARGE SCALE GENOMIC DNA]</scope>
    <source>
        <strain evidence="2">DSM 5847</strain>
    </source>
</reference>
<dbReference type="RefSeq" id="WP_052222113.1">
    <property type="nucleotide sequence ID" value="NZ_LHUR01000031.1"/>
</dbReference>
<dbReference type="Proteomes" id="UP000037043">
    <property type="component" value="Unassembled WGS sequence"/>
</dbReference>
<dbReference type="Pfam" id="PF04343">
    <property type="entry name" value="DUF488"/>
    <property type="match status" value="1"/>
</dbReference>
<dbReference type="AlphaFoldDB" id="A0A0L6Z7E0"/>
<evidence type="ECO:0000313" key="1">
    <source>
        <dbReference type="EMBL" id="KOA18885.1"/>
    </source>
</evidence>
<organism evidence="1 2">
    <name type="scientific">Clostridium homopropionicum DSM 5847</name>
    <dbReference type="NCBI Taxonomy" id="1121318"/>
    <lineage>
        <taxon>Bacteria</taxon>
        <taxon>Bacillati</taxon>
        <taxon>Bacillota</taxon>
        <taxon>Clostridia</taxon>
        <taxon>Eubacteriales</taxon>
        <taxon>Clostridiaceae</taxon>
        <taxon>Clostridium</taxon>
    </lineage>
</organism>
<name>A0A0L6Z7E0_9CLOT</name>
<dbReference type="PATRIC" id="fig|1121318.3.peg.2636"/>
<gene>
    <name evidence="1" type="ORF">CLHOM_26250</name>
</gene>
<dbReference type="PIRSF" id="PIRSF024492">
    <property type="entry name" value="UCP024492"/>
    <property type="match status" value="1"/>
</dbReference>
<dbReference type="PANTHER" id="PTHR39337:SF1">
    <property type="entry name" value="BLR5642 PROTEIN"/>
    <property type="match status" value="1"/>
</dbReference>